<evidence type="ECO:0000256" key="7">
    <source>
        <dbReference type="ARBA" id="ARBA00023078"/>
    </source>
</evidence>
<evidence type="ECO:0000256" key="8">
    <source>
        <dbReference type="ARBA" id="ARBA00023136"/>
    </source>
</evidence>
<dbReference type="Proteomes" id="UP000008021">
    <property type="component" value="Chromosome 2"/>
</dbReference>
<keyword evidence="2" id="KW-0150">Chloroplast</keyword>
<feature type="compositionally biased region" description="Pro residues" evidence="12">
    <location>
        <begin position="568"/>
        <end position="594"/>
    </location>
</feature>
<dbReference type="PANTHER" id="PTHR47377">
    <property type="entry name" value="RHODANESE-LIKE DOMAIN-CONTAINING PROTEIN 4, CHLOROPLASTIC"/>
    <property type="match status" value="1"/>
</dbReference>
<accession>A0A0E0CIN7</accession>
<feature type="compositionally biased region" description="Pro residues" evidence="12">
    <location>
        <begin position="521"/>
        <end position="530"/>
    </location>
</feature>
<reference evidence="14" key="1">
    <citation type="submission" date="2015-04" db="UniProtKB">
        <authorList>
            <consortium name="EnsemblPlants"/>
        </authorList>
    </citation>
    <scope>IDENTIFICATION</scope>
</reference>
<dbReference type="EnsemblPlants" id="OMERI02G11840.1">
    <property type="protein sequence ID" value="OMERI02G11840.1"/>
    <property type="gene ID" value="OMERI02G11840"/>
</dbReference>
<dbReference type="FunFam" id="3.40.250.10:FF:000044">
    <property type="entry name" value="Rhodanese-like domain-containing protein 4, chloroplastic"/>
    <property type="match status" value="1"/>
</dbReference>
<keyword evidence="15" id="KW-1185">Reference proteome</keyword>
<evidence type="ECO:0000256" key="3">
    <source>
        <dbReference type="ARBA" id="ARBA00022640"/>
    </source>
</evidence>
<comment type="subcellular location">
    <subcellularLocation>
        <location evidence="1">Plastid</location>
        <location evidence="1">Chloroplast thylakoid membrane</location>
        <topology evidence="1">Multi-pass membrane protein</topology>
    </subcellularLocation>
</comment>
<feature type="domain" description="Rhodanese" evidence="13">
    <location>
        <begin position="258"/>
        <end position="364"/>
    </location>
</feature>
<evidence type="ECO:0000256" key="11">
    <source>
        <dbReference type="ARBA" id="ARBA00070712"/>
    </source>
</evidence>
<dbReference type="Gramene" id="OMERI02G11840.1">
    <property type="protein sequence ID" value="OMERI02G11840.1"/>
    <property type="gene ID" value="OMERI02G11840"/>
</dbReference>
<evidence type="ECO:0000313" key="15">
    <source>
        <dbReference type="Proteomes" id="UP000008021"/>
    </source>
</evidence>
<keyword evidence="7" id="KW-0793">Thylakoid</keyword>
<feature type="region of interest" description="Disordered" evidence="12">
    <location>
        <begin position="127"/>
        <end position="147"/>
    </location>
</feature>
<dbReference type="HOGENOM" id="CLU_023830_2_0_1"/>
<dbReference type="eggNOG" id="ENOG502QTIH">
    <property type="taxonomic scope" value="Eukaryota"/>
</dbReference>
<dbReference type="PROSITE" id="PS50206">
    <property type="entry name" value="RHODANESE_3"/>
    <property type="match status" value="1"/>
</dbReference>
<comment type="subunit">
    <text evidence="10">Component of high molecular weight thylakoid LFNRs-containing protein complexes containing LIR1, LFNR1, LFNR2, TIC62 and TROL proteins.</text>
</comment>
<organism evidence="14">
    <name type="scientific">Oryza meridionalis</name>
    <dbReference type="NCBI Taxonomy" id="40149"/>
    <lineage>
        <taxon>Eukaryota</taxon>
        <taxon>Viridiplantae</taxon>
        <taxon>Streptophyta</taxon>
        <taxon>Embryophyta</taxon>
        <taxon>Tracheophyta</taxon>
        <taxon>Spermatophyta</taxon>
        <taxon>Magnoliopsida</taxon>
        <taxon>Liliopsida</taxon>
        <taxon>Poales</taxon>
        <taxon>Poaceae</taxon>
        <taxon>BOP clade</taxon>
        <taxon>Oryzoideae</taxon>
        <taxon>Oryzeae</taxon>
        <taxon>Oryzinae</taxon>
        <taxon>Oryza</taxon>
    </lineage>
</organism>
<dbReference type="InterPro" id="IPR044240">
    <property type="entry name" value="STR4-like"/>
</dbReference>
<dbReference type="InterPro" id="IPR036873">
    <property type="entry name" value="Rhodanese-like_dom_sf"/>
</dbReference>
<evidence type="ECO:0000259" key="13">
    <source>
        <dbReference type="PROSITE" id="PS50206"/>
    </source>
</evidence>
<keyword evidence="8" id="KW-0472">Membrane</keyword>
<keyword evidence="5" id="KW-0809">Transit peptide</keyword>
<evidence type="ECO:0000256" key="1">
    <source>
        <dbReference type="ARBA" id="ARBA00004454"/>
    </source>
</evidence>
<keyword evidence="4" id="KW-0812">Transmembrane</keyword>
<dbReference type="CDD" id="cd00158">
    <property type="entry name" value="RHOD"/>
    <property type="match status" value="1"/>
</dbReference>
<evidence type="ECO:0000256" key="5">
    <source>
        <dbReference type="ARBA" id="ARBA00022946"/>
    </source>
</evidence>
<evidence type="ECO:0000256" key="6">
    <source>
        <dbReference type="ARBA" id="ARBA00022989"/>
    </source>
</evidence>
<comment type="function">
    <text evidence="9">Rhodanese domain-containing protein required for anchoring ferredoxin--NADP reductase to the thylakoid membranes and sustaining efficient linear electron flow (LEF).</text>
</comment>
<dbReference type="AlphaFoldDB" id="A0A0E0CIN7"/>
<keyword evidence="3" id="KW-0934">Plastid</keyword>
<feature type="region of interest" description="Disordered" evidence="12">
    <location>
        <begin position="460"/>
        <end position="594"/>
    </location>
</feature>
<dbReference type="EnsemblPlants" id="OMERI02G11840.2">
    <property type="protein sequence ID" value="OMERI02G11840.2"/>
    <property type="gene ID" value="OMERI02G11840"/>
</dbReference>
<dbReference type="GO" id="GO:0009535">
    <property type="term" value="C:chloroplast thylakoid membrane"/>
    <property type="evidence" value="ECO:0007669"/>
    <property type="project" value="UniProtKB-SubCell"/>
</dbReference>
<dbReference type="Gramene" id="OMERI02G11840.2">
    <property type="protein sequence ID" value="OMERI02G11840.2"/>
    <property type="gene ID" value="OMERI02G11840"/>
</dbReference>
<evidence type="ECO:0000256" key="9">
    <source>
        <dbReference type="ARBA" id="ARBA00058574"/>
    </source>
</evidence>
<reference evidence="14" key="2">
    <citation type="submission" date="2018-05" db="EMBL/GenBank/DDBJ databases">
        <title>OmerRS3 (Oryza meridionalis Reference Sequence Version 3).</title>
        <authorList>
            <person name="Zhang J."/>
            <person name="Kudrna D."/>
            <person name="Lee S."/>
            <person name="Talag J."/>
            <person name="Welchert J."/>
            <person name="Wing R.A."/>
        </authorList>
    </citation>
    <scope>NUCLEOTIDE SEQUENCE [LARGE SCALE GENOMIC DNA]</scope>
    <source>
        <strain evidence="14">OR44</strain>
    </source>
</reference>
<keyword evidence="6" id="KW-1133">Transmembrane helix</keyword>
<dbReference type="SUPFAM" id="SSF52821">
    <property type="entry name" value="Rhodanese/Cell cycle control phosphatase"/>
    <property type="match status" value="1"/>
</dbReference>
<feature type="compositionally biased region" description="Low complexity" evidence="12">
    <location>
        <begin position="469"/>
        <end position="507"/>
    </location>
</feature>
<evidence type="ECO:0000256" key="4">
    <source>
        <dbReference type="ARBA" id="ARBA00022692"/>
    </source>
</evidence>
<feature type="compositionally biased region" description="Low complexity" evidence="12">
    <location>
        <begin position="543"/>
        <end position="567"/>
    </location>
</feature>
<evidence type="ECO:0000313" key="14">
    <source>
        <dbReference type="EnsemblPlants" id="OMERI02G11840.2"/>
    </source>
</evidence>
<sequence>MPYVAALIAGGRRRTTGGESTRTTRRRAAVLTTYARAVAIAYYTTQQETKKSRRISAARLRRLISLSTWRPPIGCHLPAHPPSSSPPPHHRLPAPQALPPPRDTARRGWPPHPHRYAMAATTTILSSAAPTPLTAPPRARARARAPAARRRLVRARDILGAALGLANGGVALAAPLSYEETLRLSTDSGGGGGGGVGEFALPDLGLGGVLDFVAQNPLVAAAGVAAVALPLVLAQVLGGASKPYGVVSAAAAYRALVEEPGAQLVDIRPPGDARESGAPDLREAKKKAAAVPYDGEDKNGFLKKLSLRFKDPENTTLVILDKFDGNSELVAELVTANGYKAAFAVKDGAEGRRGWLSSSLPWTAPKKGFSLSDLIGDGTDGLPVTLGLAAATGLGILAYTEIETVLQFLGSAAIVQLVASKLIYAEDRKRTLKQIDDFFNKKVAPKELVDEIKEIGQALLPSTGTKSQPAITEAAPATAEAAPAAATATAAPPAAPVEESSTEAAPAEPTPLSPYTKYPDLKPPSSPSPLAPAEAAKNESESESAATESAPAVNSAPVAEAATEVAPPAAPRPLSPYPNYPDLKPPSSPSPSAP</sequence>
<dbReference type="STRING" id="40149.A0A0E0CIN7"/>
<feature type="compositionally biased region" description="Low complexity" evidence="12">
    <location>
        <begin position="128"/>
        <end position="138"/>
    </location>
</feature>
<dbReference type="InterPro" id="IPR001763">
    <property type="entry name" value="Rhodanese-like_dom"/>
</dbReference>
<proteinExistence type="predicted"/>
<dbReference type="PANTHER" id="PTHR47377:SF1">
    <property type="entry name" value="RHODANESE-LIKE DOMAIN-CONTAINING PROTEIN 4, CHLOROPLASTIC"/>
    <property type="match status" value="1"/>
</dbReference>
<evidence type="ECO:0000256" key="2">
    <source>
        <dbReference type="ARBA" id="ARBA00022528"/>
    </source>
</evidence>
<evidence type="ECO:0000256" key="12">
    <source>
        <dbReference type="SAM" id="MobiDB-lite"/>
    </source>
</evidence>
<feature type="region of interest" description="Disordered" evidence="12">
    <location>
        <begin position="75"/>
        <end position="112"/>
    </location>
</feature>
<protein>
    <recommendedName>
        <fullName evidence="11">Protein THYLAKOID RHODANESE-LIKE, chloroplastic</fullName>
    </recommendedName>
</protein>
<name>A0A0E0CIN7_9ORYZ</name>
<evidence type="ECO:0000256" key="10">
    <source>
        <dbReference type="ARBA" id="ARBA00064364"/>
    </source>
</evidence>
<dbReference type="Gene3D" id="3.40.250.10">
    <property type="entry name" value="Rhodanese-like domain"/>
    <property type="match status" value="1"/>
</dbReference>